<evidence type="ECO:0000313" key="11">
    <source>
        <dbReference type="Proteomes" id="UP000015453"/>
    </source>
</evidence>
<name>S8CYI7_9LAMI</name>
<dbReference type="InterPro" id="IPR003851">
    <property type="entry name" value="Znf_Dof"/>
</dbReference>
<dbReference type="InterPro" id="IPR045174">
    <property type="entry name" value="Dof"/>
</dbReference>
<dbReference type="PROSITE" id="PS50884">
    <property type="entry name" value="ZF_DOF_2"/>
    <property type="match status" value="1"/>
</dbReference>
<dbReference type="PROSITE" id="PS01361">
    <property type="entry name" value="ZF_DOF_1"/>
    <property type="match status" value="1"/>
</dbReference>
<dbReference type="PANTHER" id="PTHR31089">
    <property type="entry name" value="CYCLIC DOF FACTOR 2"/>
    <property type="match status" value="1"/>
</dbReference>
<evidence type="ECO:0000256" key="2">
    <source>
        <dbReference type="ARBA" id="ARBA00022771"/>
    </source>
</evidence>
<dbReference type="EMBL" id="AUSU01001834">
    <property type="protein sequence ID" value="EPS70091.1"/>
    <property type="molecule type" value="Genomic_DNA"/>
</dbReference>
<evidence type="ECO:0000256" key="7">
    <source>
        <dbReference type="ARBA" id="ARBA00023242"/>
    </source>
</evidence>
<dbReference type="GO" id="GO:0005634">
    <property type="term" value="C:nucleus"/>
    <property type="evidence" value="ECO:0007669"/>
    <property type="project" value="UniProtKB-SubCell"/>
</dbReference>
<evidence type="ECO:0000256" key="8">
    <source>
        <dbReference type="PROSITE-ProRule" id="PRU00071"/>
    </source>
</evidence>
<evidence type="ECO:0000256" key="4">
    <source>
        <dbReference type="ARBA" id="ARBA00023015"/>
    </source>
</evidence>
<gene>
    <name evidence="10" type="ORF">M569_04687</name>
</gene>
<keyword evidence="1" id="KW-0479">Metal-binding</keyword>
<dbReference type="OrthoDB" id="1927254at2759"/>
<accession>S8CYI7</accession>
<dbReference type="GO" id="GO:0003700">
    <property type="term" value="F:DNA-binding transcription factor activity"/>
    <property type="evidence" value="ECO:0007669"/>
    <property type="project" value="InterPro"/>
</dbReference>
<dbReference type="AlphaFoldDB" id="S8CYI7"/>
<keyword evidence="11" id="KW-1185">Reference proteome</keyword>
<keyword evidence="6" id="KW-0804">Transcription</keyword>
<keyword evidence="4" id="KW-0805">Transcription regulation</keyword>
<organism evidence="10 11">
    <name type="scientific">Genlisea aurea</name>
    <dbReference type="NCBI Taxonomy" id="192259"/>
    <lineage>
        <taxon>Eukaryota</taxon>
        <taxon>Viridiplantae</taxon>
        <taxon>Streptophyta</taxon>
        <taxon>Embryophyta</taxon>
        <taxon>Tracheophyta</taxon>
        <taxon>Spermatophyta</taxon>
        <taxon>Magnoliopsida</taxon>
        <taxon>eudicotyledons</taxon>
        <taxon>Gunneridae</taxon>
        <taxon>Pentapetalae</taxon>
        <taxon>asterids</taxon>
        <taxon>lamiids</taxon>
        <taxon>Lamiales</taxon>
        <taxon>Lentibulariaceae</taxon>
        <taxon>Genlisea</taxon>
    </lineage>
</organism>
<dbReference type="GO" id="GO:0008270">
    <property type="term" value="F:zinc ion binding"/>
    <property type="evidence" value="ECO:0007669"/>
    <property type="project" value="UniProtKB-KW"/>
</dbReference>
<keyword evidence="5 8" id="KW-0238">DNA-binding</keyword>
<evidence type="ECO:0000256" key="5">
    <source>
        <dbReference type="ARBA" id="ARBA00023125"/>
    </source>
</evidence>
<dbReference type="PANTHER" id="PTHR31089:SF22">
    <property type="entry name" value="CYCLIC DOF FACTOR 4"/>
    <property type="match status" value="1"/>
</dbReference>
<comment type="subcellular location">
    <subcellularLocation>
        <location evidence="8">Nucleus</location>
    </subcellularLocation>
</comment>
<comment type="caution">
    <text evidence="10">The sequence shown here is derived from an EMBL/GenBank/DDBJ whole genome shotgun (WGS) entry which is preliminary data.</text>
</comment>
<evidence type="ECO:0000313" key="10">
    <source>
        <dbReference type="EMBL" id="EPS70091.1"/>
    </source>
</evidence>
<feature type="domain" description="Dof-type" evidence="9">
    <location>
        <begin position="85"/>
        <end position="139"/>
    </location>
</feature>
<dbReference type="Pfam" id="PF02701">
    <property type="entry name" value="Zn_ribbon_Dof"/>
    <property type="match status" value="1"/>
</dbReference>
<proteinExistence type="predicted"/>
<evidence type="ECO:0000259" key="9">
    <source>
        <dbReference type="PROSITE" id="PS50884"/>
    </source>
</evidence>
<evidence type="ECO:0000256" key="1">
    <source>
        <dbReference type="ARBA" id="ARBA00022723"/>
    </source>
</evidence>
<keyword evidence="7 8" id="KW-0539">Nucleus</keyword>
<keyword evidence="2 8" id="KW-0863">Zinc-finger</keyword>
<reference evidence="10 11" key="1">
    <citation type="journal article" date="2013" name="BMC Genomics">
        <title>The miniature genome of a carnivorous plant Genlisea aurea contains a low number of genes and short non-coding sequences.</title>
        <authorList>
            <person name="Leushkin E.V."/>
            <person name="Sutormin R.A."/>
            <person name="Nabieva E.R."/>
            <person name="Penin A.A."/>
            <person name="Kondrashov A.S."/>
            <person name="Logacheva M.D."/>
        </authorList>
    </citation>
    <scope>NUCLEOTIDE SEQUENCE [LARGE SCALE GENOMIC DNA]</scope>
</reference>
<sequence>MSQLVKDPRIKLFGKTIQLPEEEKTVGGGGLLLHHRTCESAAAGCSMPNPPPQSDKVQPGEEDFTAVSMKTDDDLSPRRKPERIIPCPRCNSMDTKFCYFNNYNTNQPRHFCKNCQRYWTAGGTMRNVPVGAGRRKNKTTSSVAQFLRHQMAPTTFASSDAPPLCESLNIADNKTAVDDQSSSIDDKGPPLPHPWHSVQWVVPPPPFAYPVVMPLYSYPVVPWIISPPPMPPSPAPLGKHSRDPSEKLLWVPKTLRVEESCSMMRGIQRNSRSLFKAFDQCQSKDKEQETTSTVLQANPAALSRSLSFHETSSRT</sequence>
<keyword evidence="3" id="KW-0862">Zinc</keyword>
<dbReference type="Proteomes" id="UP000015453">
    <property type="component" value="Unassembled WGS sequence"/>
</dbReference>
<evidence type="ECO:0000256" key="6">
    <source>
        <dbReference type="ARBA" id="ARBA00023163"/>
    </source>
</evidence>
<protein>
    <recommendedName>
        <fullName evidence="9">Dof-type domain-containing protein</fullName>
    </recommendedName>
</protein>
<dbReference type="GO" id="GO:0003677">
    <property type="term" value="F:DNA binding"/>
    <property type="evidence" value="ECO:0007669"/>
    <property type="project" value="UniProtKB-UniRule"/>
</dbReference>
<evidence type="ECO:0000256" key="3">
    <source>
        <dbReference type="ARBA" id="ARBA00022833"/>
    </source>
</evidence>